<dbReference type="RefSeq" id="WP_135251627.1">
    <property type="nucleotide sequence ID" value="NZ_SMLK01000011.1"/>
</dbReference>
<dbReference type="AlphaFoldDB" id="A0A4Z0BDZ3"/>
<comment type="caution">
    <text evidence="2">The sequence shown here is derived from an EMBL/GenBank/DDBJ whole genome shotgun (WGS) entry which is preliminary data.</text>
</comment>
<dbReference type="EMBL" id="SMLK01000011">
    <property type="protein sequence ID" value="TFY96599.1"/>
    <property type="molecule type" value="Genomic_DNA"/>
</dbReference>
<proteinExistence type="predicted"/>
<accession>A0A4Z0BDZ3</accession>
<evidence type="ECO:0000313" key="3">
    <source>
        <dbReference type="Proteomes" id="UP000297839"/>
    </source>
</evidence>
<name>A0A4Z0BDZ3_9BURK</name>
<feature type="region of interest" description="Disordered" evidence="1">
    <location>
        <begin position="1"/>
        <end position="39"/>
    </location>
</feature>
<organism evidence="2 3">
    <name type="scientific">Ramlibacter humi</name>
    <dbReference type="NCBI Taxonomy" id="2530451"/>
    <lineage>
        <taxon>Bacteria</taxon>
        <taxon>Pseudomonadati</taxon>
        <taxon>Pseudomonadota</taxon>
        <taxon>Betaproteobacteria</taxon>
        <taxon>Burkholderiales</taxon>
        <taxon>Comamonadaceae</taxon>
        <taxon>Ramlibacter</taxon>
    </lineage>
</organism>
<dbReference type="Proteomes" id="UP000297839">
    <property type="component" value="Unassembled WGS sequence"/>
</dbReference>
<protein>
    <submittedName>
        <fullName evidence="2">Uncharacterized protein</fullName>
    </submittedName>
</protein>
<keyword evidence="3" id="KW-1185">Reference proteome</keyword>
<evidence type="ECO:0000313" key="2">
    <source>
        <dbReference type="EMBL" id="TFY96599.1"/>
    </source>
</evidence>
<reference evidence="2 3" key="1">
    <citation type="submission" date="2019-03" db="EMBL/GenBank/DDBJ databases">
        <title>Ramlibacter sp. 18x22-1, whole genome shotgun sequence.</title>
        <authorList>
            <person name="Zhang X."/>
            <person name="Feng G."/>
            <person name="Zhu H."/>
        </authorList>
    </citation>
    <scope>NUCLEOTIDE SEQUENCE [LARGE SCALE GENOMIC DNA]</scope>
    <source>
        <strain evidence="2 3">18x22-1</strain>
    </source>
</reference>
<gene>
    <name evidence="2" type="ORF">EZ216_20310</name>
</gene>
<sequence length="177" mass="19805">MSAQNEEESKMSSALELEDRGMPQAGMPAPSERSSGRTDLTSPVLQVLFDVLPDGGLPAGTFCAMVTSSDLEPGTCVVLVQLAPMHLRSRPAKRSHLAQLAEKIQHLCFQRHRVSVTEIYWSMAGSTFQPTQAPLSLDERQRIDDATYLMLERAIKEGPDRHKRAEVRYARRRPRFA</sequence>
<evidence type="ECO:0000256" key="1">
    <source>
        <dbReference type="SAM" id="MobiDB-lite"/>
    </source>
</evidence>